<dbReference type="PANTHER" id="PTHR43096:SF10">
    <property type="entry name" value="CHAPERONE PROTEIN DNAJ A6, CHLOROPLASTIC"/>
    <property type="match status" value="1"/>
</dbReference>
<feature type="region of interest" description="Disordered" evidence="1">
    <location>
        <begin position="108"/>
        <end position="625"/>
    </location>
</feature>
<dbReference type="SMART" id="SM00271">
    <property type="entry name" value="DnaJ"/>
    <property type="match status" value="1"/>
</dbReference>
<protein>
    <recommendedName>
        <fullName evidence="2">J domain-containing protein</fullName>
    </recommendedName>
</protein>
<dbReference type="SUPFAM" id="SSF46565">
    <property type="entry name" value="Chaperone J-domain"/>
    <property type="match status" value="1"/>
</dbReference>
<evidence type="ECO:0000313" key="3">
    <source>
        <dbReference type="EMBL" id="KAJ9657100.1"/>
    </source>
</evidence>
<feature type="compositionally biased region" description="Basic and acidic residues" evidence="1">
    <location>
        <begin position="159"/>
        <end position="200"/>
    </location>
</feature>
<dbReference type="PRINTS" id="PR00625">
    <property type="entry name" value="JDOMAIN"/>
</dbReference>
<sequence>MASPLPPDPYAALGVPKSADALAIKSAYRKLVLKCHPDKVADETLKARAADEFHKIHQAYEILVDDDRRERYNSQVRLAELRREAMERSGSGSGPRVEVRTAAYDIRTPGGATYTAQGPTRVFEERRPREYDDDRYEQSRASSRKYDGYEPSYGRRPAARADREPIRVATREKESDKTDRAERTRTRDREVRRERVRKTESASAYSDDSDGRANFENDYHRRSEDAARYQPDTRRGSDRRSSRDDYYGDIERKTVTAEDYIKRSRQSSYDDARPSPSRSTSSQNPYAYDVRPSRGSERPAYVRRSSAQPKPSSRRRSPERERRRDVIAEEEEYNPRPTLEKSNSDPARVKAAVPPLRTRIQRSQTYQPDEHAQPSPTGISDLRRAETMPMPATATGTTSPYTSRRRGVTQPAQPSKLRSARETMHDSGYSSSSPGAPDMAYPYAQEPARPGLDRSTSKTTYYTYPSGGGVSLKPTSPHIQPQESGYRTVTREPGQPRNLSPDPVSPRTRESERPPLATARTVPAPAPAGVPPGRYATATAAPSPTTAARSTSYPFAPEPLPRPPMGRNASYSKEYADADPPARSSSHRERGDMLYGEQYSDYHYNNSRRDRGREQPTSYASEEVNWAQPIGERDVKYAARRRDEPAGVRPGVVRRSETFAY</sequence>
<dbReference type="Pfam" id="PF00226">
    <property type="entry name" value="DnaJ"/>
    <property type="match status" value="1"/>
</dbReference>
<feature type="compositionally biased region" description="Low complexity" evidence="1">
    <location>
        <begin position="514"/>
        <end position="523"/>
    </location>
</feature>
<reference evidence="3" key="1">
    <citation type="submission" date="2022-10" db="EMBL/GenBank/DDBJ databases">
        <title>Culturing micro-colonial fungi from biological soil crusts in the Mojave desert and describing Neophaeococcomyces mojavensis, and introducing the new genera and species Taxawa tesnikishii.</title>
        <authorList>
            <person name="Kurbessoian T."/>
            <person name="Stajich J.E."/>
        </authorList>
    </citation>
    <scope>NUCLEOTIDE SEQUENCE</scope>
    <source>
        <strain evidence="3">TK_1</strain>
    </source>
</reference>
<accession>A0ABQ9NGY3</accession>
<keyword evidence="4" id="KW-1185">Reference proteome</keyword>
<name>A0ABQ9NGY3_9PEZI</name>
<dbReference type="Proteomes" id="UP001172684">
    <property type="component" value="Unassembled WGS sequence"/>
</dbReference>
<dbReference type="Gene3D" id="1.10.287.110">
    <property type="entry name" value="DnaJ domain"/>
    <property type="match status" value="1"/>
</dbReference>
<feature type="compositionally biased region" description="Basic and acidic residues" evidence="1">
    <location>
        <begin position="209"/>
        <end position="273"/>
    </location>
</feature>
<dbReference type="PROSITE" id="PS50076">
    <property type="entry name" value="DNAJ_2"/>
    <property type="match status" value="1"/>
</dbReference>
<dbReference type="InterPro" id="IPR036869">
    <property type="entry name" value="J_dom_sf"/>
</dbReference>
<dbReference type="PANTHER" id="PTHR43096">
    <property type="entry name" value="DNAJ HOMOLOG 1, MITOCHONDRIAL-RELATED"/>
    <property type="match status" value="1"/>
</dbReference>
<feature type="domain" description="J" evidence="2">
    <location>
        <begin position="8"/>
        <end position="76"/>
    </location>
</feature>
<feature type="compositionally biased region" description="Low complexity" evidence="1">
    <location>
        <begin position="531"/>
        <end position="554"/>
    </location>
</feature>
<dbReference type="EMBL" id="JAPDRL010000108">
    <property type="protein sequence ID" value="KAJ9657100.1"/>
    <property type="molecule type" value="Genomic_DNA"/>
</dbReference>
<feature type="compositionally biased region" description="Low complexity" evidence="1">
    <location>
        <begin position="387"/>
        <end position="398"/>
    </location>
</feature>
<evidence type="ECO:0000259" key="2">
    <source>
        <dbReference type="PROSITE" id="PS50076"/>
    </source>
</evidence>
<proteinExistence type="predicted"/>
<evidence type="ECO:0000313" key="4">
    <source>
        <dbReference type="Proteomes" id="UP001172684"/>
    </source>
</evidence>
<dbReference type="CDD" id="cd06257">
    <property type="entry name" value="DnaJ"/>
    <property type="match status" value="1"/>
</dbReference>
<feature type="compositionally biased region" description="Polar residues" evidence="1">
    <location>
        <begin position="473"/>
        <end position="487"/>
    </location>
</feature>
<organism evidence="3 4">
    <name type="scientific">Coniosporium apollinis</name>
    <dbReference type="NCBI Taxonomy" id="61459"/>
    <lineage>
        <taxon>Eukaryota</taxon>
        <taxon>Fungi</taxon>
        <taxon>Dikarya</taxon>
        <taxon>Ascomycota</taxon>
        <taxon>Pezizomycotina</taxon>
        <taxon>Dothideomycetes</taxon>
        <taxon>Dothideomycetes incertae sedis</taxon>
        <taxon>Coniosporium</taxon>
    </lineage>
</organism>
<gene>
    <name evidence="3" type="ORF">H2201_008308</name>
</gene>
<feature type="compositionally biased region" description="Basic and acidic residues" evidence="1">
    <location>
        <begin position="122"/>
        <end position="148"/>
    </location>
</feature>
<dbReference type="InterPro" id="IPR001623">
    <property type="entry name" value="DnaJ_domain"/>
</dbReference>
<evidence type="ECO:0000256" key="1">
    <source>
        <dbReference type="SAM" id="MobiDB-lite"/>
    </source>
</evidence>
<dbReference type="InterPro" id="IPR018253">
    <property type="entry name" value="DnaJ_domain_CS"/>
</dbReference>
<feature type="compositionally biased region" description="Polar residues" evidence="1">
    <location>
        <begin position="276"/>
        <end position="285"/>
    </location>
</feature>
<dbReference type="PROSITE" id="PS00636">
    <property type="entry name" value="DNAJ_1"/>
    <property type="match status" value="1"/>
</dbReference>
<feature type="compositionally biased region" description="Basic and acidic residues" evidence="1">
    <location>
        <begin position="316"/>
        <end position="327"/>
    </location>
</feature>
<comment type="caution">
    <text evidence="3">The sequence shown here is derived from an EMBL/GenBank/DDBJ whole genome shotgun (WGS) entry which is preliminary data.</text>
</comment>